<comment type="caution">
    <text evidence="12">The sequence shown here is derived from an EMBL/GenBank/DDBJ whole genome shotgun (WGS) entry which is preliminary data.</text>
</comment>
<evidence type="ECO:0000256" key="6">
    <source>
        <dbReference type="ARBA" id="ARBA00023295"/>
    </source>
</evidence>
<dbReference type="PANTHER" id="PTHR43101">
    <property type="entry name" value="BETA-FRUCTOSIDASE"/>
    <property type="match status" value="1"/>
</dbReference>
<dbReference type="PANTHER" id="PTHR43101:SF1">
    <property type="entry name" value="BETA-FRUCTOSIDASE"/>
    <property type="match status" value="1"/>
</dbReference>
<keyword evidence="5 8" id="KW-0378">Hydrolase</keyword>
<evidence type="ECO:0000256" key="8">
    <source>
        <dbReference type="RuleBase" id="RU362110"/>
    </source>
</evidence>
<dbReference type="PROSITE" id="PS00609">
    <property type="entry name" value="GLYCOSYL_HYDROL_F32"/>
    <property type="match status" value="1"/>
</dbReference>
<dbReference type="GO" id="GO:0004564">
    <property type="term" value="F:beta-fructofuranosidase activity"/>
    <property type="evidence" value="ECO:0007669"/>
    <property type="project" value="UniProtKB-EC"/>
</dbReference>
<gene>
    <name evidence="12" type="primary">sacA_2</name>
    <name evidence="12" type="ORF">M132T_14750</name>
</gene>
<dbReference type="SMART" id="SM00640">
    <property type="entry name" value="Glyco_32"/>
    <property type="match status" value="1"/>
</dbReference>
<dbReference type="Pfam" id="PF00251">
    <property type="entry name" value="Glyco_hydro_32N"/>
    <property type="match status" value="1"/>
</dbReference>
<dbReference type="RefSeq" id="WP_091760867.1">
    <property type="nucleotide sequence ID" value="NZ_BJVX01000007.1"/>
</dbReference>
<dbReference type="InterPro" id="IPR023296">
    <property type="entry name" value="Glyco_hydro_beta-prop_sf"/>
</dbReference>
<evidence type="ECO:0000256" key="4">
    <source>
        <dbReference type="ARBA" id="ARBA00019623"/>
    </source>
</evidence>
<dbReference type="InterPro" id="IPR018053">
    <property type="entry name" value="Glyco_hydro_32_AS"/>
</dbReference>
<evidence type="ECO:0000313" key="12">
    <source>
        <dbReference type="EMBL" id="GEQ35967.1"/>
    </source>
</evidence>
<evidence type="ECO:0000259" key="10">
    <source>
        <dbReference type="Pfam" id="PF00251"/>
    </source>
</evidence>
<evidence type="ECO:0000256" key="3">
    <source>
        <dbReference type="ARBA" id="ARBA00012758"/>
    </source>
</evidence>
<dbReference type="Gene3D" id="2.60.120.560">
    <property type="entry name" value="Exo-inulinase, domain 1"/>
    <property type="match status" value="1"/>
</dbReference>
<dbReference type="InterPro" id="IPR051214">
    <property type="entry name" value="GH32_Enzymes"/>
</dbReference>
<comment type="catalytic activity">
    <reaction evidence="8">
        <text>Hydrolysis of terminal non-reducing beta-D-fructofuranoside residues in beta-D-fructofuranosides.</text>
        <dbReference type="EC" id="3.2.1.26"/>
    </reaction>
</comment>
<accession>A0AAV3WWC5</accession>
<dbReference type="GeneID" id="96911208"/>
<keyword evidence="6 8" id="KW-0326">Glycosidase</keyword>
<dbReference type="InterPro" id="IPR006232">
    <property type="entry name" value="Suc6P_hydrolase"/>
</dbReference>
<evidence type="ECO:0000256" key="5">
    <source>
        <dbReference type="ARBA" id="ARBA00022801"/>
    </source>
</evidence>
<dbReference type="Gene3D" id="2.115.10.20">
    <property type="entry name" value="Glycosyl hydrolase domain, family 43"/>
    <property type="match status" value="1"/>
</dbReference>
<dbReference type="NCBIfam" id="TIGR01322">
    <property type="entry name" value="scrB_fam"/>
    <property type="match status" value="1"/>
</dbReference>
<dbReference type="Proteomes" id="UP000887127">
    <property type="component" value="Unassembled WGS sequence"/>
</dbReference>
<evidence type="ECO:0000259" key="11">
    <source>
        <dbReference type="Pfam" id="PF08244"/>
    </source>
</evidence>
<comment type="similarity">
    <text evidence="2 8">Belongs to the glycosyl hydrolase 32 family.</text>
</comment>
<evidence type="ECO:0000256" key="9">
    <source>
        <dbReference type="RuleBase" id="RU365015"/>
    </source>
</evidence>
<dbReference type="AlphaFoldDB" id="A0AAV3WWC5"/>
<evidence type="ECO:0000256" key="7">
    <source>
        <dbReference type="ARBA" id="ARBA00033367"/>
    </source>
</evidence>
<dbReference type="CDD" id="cd18623">
    <property type="entry name" value="GH32_ScrB-like"/>
    <property type="match status" value="1"/>
</dbReference>
<organism evidence="12 13">
    <name type="scientific">Marinilactibacillus psychrotolerans</name>
    <dbReference type="NCBI Taxonomy" id="191770"/>
    <lineage>
        <taxon>Bacteria</taxon>
        <taxon>Bacillati</taxon>
        <taxon>Bacillota</taxon>
        <taxon>Bacilli</taxon>
        <taxon>Lactobacillales</taxon>
        <taxon>Carnobacteriaceae</taxon>
        <taxon>Marinilactibacillus</taxon>
    </lineage>
</organism>
<dbReference type="InterPro" id="IPR013189">
    <property type="entry name" value="Glyco_hydro_32_C"/>
</dbReference>
<evidence type="ECO:0000256" key="2">
    <source>
        <dbReference type="ARBA" id="ARBA00009902"/>
    </source>
</evidence>
<reference evidence="12" key="1">
    <citation type="submission" date="2019-08" db="EMBL/GenBank/DDBJ databases">
        <title>Marinilactibacillus psychrotolerans M13-2T whole genome sequencing project.</title>
        <authorList>
            <person name="Ishikawa M."/>
            <person name="Suzuki T."/>
            <person name="Matsutani M."/>
        </authorList>
    </citation>
    <scope>NUCLEOTIDE SEQUENCE</scope>
    <source>
        <strain evidence="12">M13-2T</strain>
    </source>
</reference>
<dbReference type="InterPro" id="IPR013148">
    <property type="entry name" value="Glyco_hydro_32_N"/>
</dbReference>
<feature type="domain" description="Glycosyl hydrolase family 32 N-terminal" evidence="10">
    <location>
        <begin position="16"/>
        <end position="320"/>
    </location>
</feature>
<comment type="pathway">
    <text evidence="1 9">Glycan biosynthesis; sucrose metabolism.</text>
</comment>
<dbReference type="InterPro" id="IPR001362">
    <property type="entry name" value="Glyco_hydro_32"/>
</dbReference>
<dbReference type="GO" id="GO:0005737">
    <property type="term" value="C:cytoplasm"/>
    <property type="evidence" value="ECO:0007669"/>
    <property type="project" value="UniProtKB-SubCell"/>
</dbReference>
<sequence>MLDGKVKDSHYRLMYHITPEKGLLNDPNGLIKFKGKYHVFYQWNPHGTVHKNKTWGHVISDNMVNWERLPAALSPSEIYDKDGIYSGSAIVKEDILYLFYTGNVITEQNVKKSYQCLATSEDGIHFEKKGPIIEHPEGYTRHVRDPKVWLDEKGTFWMILGAQTEDLKGEVLVYRSEDLIHWESRGNINRQKKISLGYMWECPDLLRFESGDVLLISPQGIKAEPKRFDNINQTGYILGEFLDSGEFVADSFEFTELDRGFEFYAPQSFQDGDRTILYGWMGAMPNDIEQTVPTVSEGWLHCLSIPRTIELIDHIVYQKPVEELKQLRLDYQKLSISITNKDEYKFTTNTPYNEIVLNFCNPTNGFTLDISGGFFIEHNNKENEIIISRINWLTNEMEKRIGKYEGELKNIRIYLDGSTIEIFVNDGSLVFSSRYFVEKKNTREFIFKGDLRGIEGIVYPLEFQT</sequence>
<dbReference type="GO" id="GO:0005975">
    <property type="term" value="P:carbohydrate metabolic process"/>
    <property type="evidence" value="ECO:0007669"/>
    <property type="project" value="InterPro"/>
</dbReference>
<dbReference type="EC" id="3.2.1.26" evidence="3 8"/>
<dbReference type="SUPFAM" id="SSF75005">
    <property type="entry name" value="Arabinanase/levansucrase/invertase"/>
    <property type="match status" value="1"/>
</dbReference>
<dbReference type="InterPro" id="IPR013320">
    <property type="entry name" value="ConA-like_dom_sf"/>
</dbReference>
<feature type="domain" description="Glycosyl hydrolase family 32 C-terminal" evidence="11">
    <location>
        <begin position="409"/>
        <end position="440"/>
    </location>
</feature>
<protein>
    <recommendedName>
        <fullName evidence="4 8">Sucrose-6-phosphate hydrolase</fullName>
        <ecNumber evidence="3 8">3.2.1.26</ecNumber>
    </recommendedName>
    <alternativeName>
        <fullName evidence="7 9">Invertase</fullName>
    </alternativeName>
</protein>
<comment type="subcellular location">
    <subcellularLocation>
        <location evidence="9">Cytoplasm</location>
    </subcellularLocation>
</comment>
<evidence type="ECO:0000256" key="1">
    <source>
        <dbReference type="ARBA" id="ARBA00004914"/>
    </source>
</evidence>
<comment type="function">
    <text evidence="9">Enables the bacterium to metabolize sucrose as a sole carbon source.</text>
</comment>
<dbReference type="EMBL" id="BKBI01000009">
    <property type="protein sequence ID" value="GEQ35967.1"/>
    <property type="molecule type" value="Genomic_DNA"/>
</dbReference>
<keyword evidence="9" id="KW-0963">Cytoplasm</keyword>
<dbReference type="Pfam" id="PF08244">
    <property type="entry name" value="Glyco_hydro_32C"/>
    <property type="match status" value="1"/>
</dbReference>
<dbReference type="SUPFAM" id="SSF49899">
    <property type="entry name" value="Concanavalin A-like lectins/glucanases"/>
    <property type="match status" value="1"/>
</dbReference>
<name>A0AAV3WWC5_9LACT</name>
<keyword evidence="9" id="KW-0119">Carbohydrate metabolism</keyword>
<evidence type="ECO:0000313" key="13">
    <source>
        <dbReference type="Proteomes" id="UP000887127"/>
    </source>
</evidence>
<proteinExistence type="inferred from homology"/>